<dbReference type="Proteomes" id="UP000251314">
    <property type="component" value="Unassembled WGS sequence"/>
</dbReference>
<evidence type="ECO:0000313" key="7">
    <source>
        <dbReference type="EMBL" id="KAG2946504.1"/>
    </source>
</evidence>
<proteinExistence type="predicted"/>
<dbReference type="EMBL" id="RCMV01000129">
    <property type="protein sequence ID" value="KAG3223912.1"/>
    <property type="molecule type" value="Genomic_DNA"/>
</dbReference>
<dbReference type="Proteomes" id="UP000697107">
    <property type="component" value="Unassembled WGS sequence"/>
</dbReference>
<dbReference type="OrthoDB" id="10292322at2759"/>
<evidence type="ECO:0000256" key="1">
    <source>
        <dbReference type="ARBA" id="ARBA00004340"/>
    </source>
</evidence>
<organism evidence="10 11">
    <name type="scientific">Phytophthora cactorum</name>
    <dbReference type="NCBI Taxonomy" id="29920"/>
    <lineage>
        <taxon>Eukaryota</taxon>
        <taxon>Sar</taxon>
        <taxon>Stramenopiles</taxon>
        <taxon>Oomycota</taxon>
        <taxon>Peronosporomycetes</taxon>
        <taxon>Peronosporales</taxon>
        <taxon>Peronosporaceae</taxon>
        <taxon>Phytophthora</taxon>
    </lineage>
</organism>
<dbReference type="Proteomes" id="UP000774804">
    <property type="component" value="Unassembled WGS sequence"/>
</dbReference>
<evidence type="ECO:0000313" key="10">
    <source>
        <dbReference type="EMBL" id="RAW39306.1"/>
    </source>
</evidence>
<sequence length="58" mass="6786">MDENKLVDHLKDAIKEKKMYRCLADELQLFVARIDGAWLVLQLWHLIGTDTRTVSGMR</sequence>
<dbReference type="InterPro" id="IPR045379">
    <property type="entry name" value="Crinkler_N"/>
</dbReference>
<dbReference type="GO" id="GO:0043657">
    <property type="term" value="C:host cell"/>
    <property type="evidence" value="ECO:0007669"/>
    <property type="project" value="UniProtKB-SubCell"/>
</dbReference>
<protein>
    <recommendedName>
        <fullName evidence="4">Crinkler effector protein N-terminal domain-containing protein</fullName>
    </recommendedName>
</protein>
<keyword evidence="3" id="KW-0964">Secreted</keyword>
<dbReference type="Proteomes" id="UP000736787">
    <property type="component" value="Unassembled WGS sequence"/>
</dbReference>
<comment type="caution">
    <text evidence="10">The sequence shown here is derived from an EMBL/GenBank/DDBJ whole genome shotgun (WGS) entry which is preliminary data.</text>
</comment>
<dbReference type="EMBL" id="RCMI01000355">
    <property type="protein sequence ID" value="KAG2915502.1"/>
    <property type="molecule type" value="Genomic_DNA"/>
</dbReference>
<gene>
    <name evidence="10" type="ORF">PC110_g4444</name>
    <name evidence="5" type="ORF">PC113_g7654</name>
    <name evidence="6" type="ORF">PC115_g11358</name>
    <name evidence="7" type="ORF">PC117_g7557</name>
    <name evidence="8" type="ORF">PC118_g6566</name>
    <name evidence="9" type="ORF">PC129_g5435</name>
</gene>
<dbReference type="EMBL" id="RCMK01000156">
    <property type="protein sequence ID" value="KAG2946504.1"/>
    <property type="molecule type" value="Genomic_DNA"/>
</dbReference>
<dbReference type="EMBL" id="MJFZ01000069">
    <property type="protein sequence ID" value="RAW39306.1"/>
    <property type="molecule type" value="Genomic_DNA"/>
</dbReference>
<comment type="subcellular location">
    <subcellularLocation>
        <location evidence="1">Host cell</location>
    </subcellularLocation>
    <subcellularLocation>
        <location evidence="2">Secreted</location>
    </subcellularLocation>
</comment>
<reference evidence="10 11" key="1">
    <citation type="submission" date="2018-01" db="EMBL/GenBank/DDBJ databases">
        <title>Draft genome of the strawberry crown rot pathogen Phytophthora cactorum.</title>
        <authorList>
            <person name="Armitage A.D."/>
            <person name="Lysoe E."/>
            <person name="Nellist C.F."/>
            <person name="Harrison R.J."/>
            <person name="Brurberg M.B."/>
        </authorList>
    </citation>
    <scope>NUCLEOTIDE SEQUENCE [LARGE SCALE GENOMIC DNA]</scope>
    <source>
        <strain evidence="10 11">10300</strain>
    </source>
</reference>
<dbReference type="Pfam" id="PF20147">
    <property type="entry name" value="Crinkler"/>
    <property type="match status" value="1"/>
</dbReference>
<evidence type="ECO:0000256" key="3">
    <source>
        <dbReference type="ARBA" id="ARBA00022525"/>
    </source>
</evidence>
<evidence type="ECO:0000313" key="8">
    <source>
        <dbReference type="EMBL" id="KAG2988667.1"/>
    </source>
</evidence>
<dbReference type="VEuPathDB" id="FungiDB:PC110_g4444"/>
<keyword evidence="11" id="KW-1185">Reference proteome</keyword>
<reference evidence="5" key="2">
    <citation type="submission" date="2018-10" db="EMBL/GenBank/DDBJ databases">
        <title>Effector identification in a new, highly contiguous assembly of the strawberry crown rot pathogen Phytophthora cactorum.</title>
        <authorList>
            <person name="Armitage A.D."/>
            <person name="Nellist C.F."/>
            <person name="Bates H."/>
            <person name="Vickerstaff R.J."/>
            <person name="Harrison R.J."/>
        </authorList>
    </citation>
    <scope>NUCLEOTIDE SEQUENCE</scope>
    <source>
        <strain evidence="5">15-7</strain>
        <strain evidence="6">4032</strain>
        <strain evidence="7">4040</strain>
        <strain evidence="8">P415</strain>
        <strain evidence="9">P421</strain>
    </source>
</reference>
<accession>A0A329STS8</accession>
<evidence type="ECO:0000259" key="4">
    <source>
        <dbReference type="Pfam" id="PF20147"/>
    </source>
</evidence>
<evidence type="ECO:0000313" key="5">
    <source>
        <dbReference type="EMBL" id="KAG2860879.1"/>
    </source>
</evidence>
<evidence type="ECO:0000313" key="11">
    <source>
        <dbReference type="Proteomes" id="UP000251314"/>
    </source>
</evidence>
<dbReference type="GO" id="GO:0005576">
    <property type="term" value="C:extracellular region"/>
    <property type="evidence" value="ECO:0007669"/>
    <property type="project" value="UniProtKB-SubCell"/>
</dbReference>
<dbReference type="Proteomes" id="UP000760860">
    <property type="component" value="Unassembled WGS sequence"/>
</dbReference>
<evidence type="ECO:0000256" key="2">
    <source>
        <dbReference type="ARBA" id="ARBA00004613"/>
    </source>
</evidence>
<name>A0A329STS8_9STRA</name>
<dbReference type="EMBL" id="RCML01000148">
    <property type="protein sequence ID" value="KAG2988667.1"/>
    <property type="molecule type" value="Genomic_DNA"/>
</dbReference>
<evidence type="ECO:0000313" key="6">
    <source>
        <dbReference type="EMBL" id="KAG2915502.1"/>
    </source>
</evidence>
<dbReference type="Proteomes" id="UP000735874">
    <property type="component" value="Unassembled WGS sequence"/>
</dbReference>
<dbReference type="AlphaFoldDB" id="A0A329STS8"/>
<evidence type="ECO:0000313" key="9">
    <source>
        <dbReference type="EMBL" id="KAG3223912.1"/>
    </source>
</evidence>
<feature type="domain" description="Crinkler effector protein N-terminal" evidence="4">
    <location>
        <begin position="2"/>
        <end position="40"/>
    </location>
</feature>
<dbReference type="EMBL" id="RCMG01000171">
    <property type="protein sequence ID" value="KAG2860879.1"/>
    <property type="molecule type" value="Genomic_DNA"/>
</dbReference>